<dbReference type="InterPro" id="IPR025857">
    <property type="entry name" value="MacB_PCD"/>
</dbReference>
<keyword evidence="2" id="KW-1003">Cell membrane</keyword>
<dbReference type="GO" id="GO:0044874">
    <property type="term" value="P:lipoprotein localization to outer membrane"/>
    <property type="evidence" value="ECO:0007669"/>
    <property type="project" value="TreeGrafter"/>
</dbReference>
<evidence type="ECO:0000256" key="2">
    <source>
        <dbReference type="ARBA" id="ARBA00022475"/>
    </source>
</evidence>
<feature type="transmembrane region" description="Helical" evidence="6">
    <location>
        <begin position="764"/>
        <end position="785"/>
    </location>
</feature>
<gene>
    <name evidence="9" type="ordered locus">Mhar_1318</name>
</gene>
<dbReference type="Pfam" id="PF12704">
    <property type="entry name" value="MacB_PCD"/>
    <property type="match status" value="2"/>
</dbReference>
<dbReference type="Proteomes" id="UP000005877">
    <property type="component" value="Chromosome"/>
</dbReference>
<dbReference type="InterPro" id="IPR051447">
    <property type="entry name" value="Lipoprotein-release_system"/>
</dbReference>
<proteinExistence type="predicted"/>
<evidence type="ECO:0000256" key="6">
    <source>
        <dbReference type="SAM" id="Phobius"/>
    </source>
</evidence>
<feature type="transmembrane region" description="Helical" evidence="6">
    <location>
        <begin position="357"/>
        <end position="377"/>
    </location>
</feature>
<evidence type="ECO:0000313" key="9">
    <source>
        <dbReference type="EMBL" id="AET64682.1"/>
    </source>
</evidence>
<comment type="subcellular location">
    <subcellularLocation>
        <location evidence="1">Cell membrane</location>
        <topology evidence="1">Multi-pass membrane protein</topology>
    </subcellularLocation>
</comment>
<dbReference type="STRING" id="1110509.Mhar_1318"/>
<protein>
    <submittedName>
        <fullName evidence="9">ABC transporter, permease protein</fullName>
    </submittedName>
</protein>
<dbReference type="PANTHER" id="PTHR30489:SF0">
    <property type="entry name" value="LIPOPROTEIN-RELEASING SYSTEM TRANSMEMBRANE PROTEIN LOLE"/>
    <property type="match status" value="1"/>
</dbReference>
<dbReference type="Pfam" id="PF02687">
    <property type="entry name" value="FtsX"/>
    <property type="match status" value="2"/>
</dbReference>
<organism evidence="9 10">
    <name type="scientific">Methanothrix harundinacea (strain 6Ac)</name>
    <name type="common">Methanosaeta harundinacea</name>
    <dbReference type="NCBI Taxonomy" id="1110509"/>
    <lineage>
        <taxon>Archaea</taxon>
        <taxon>Methanobacteriati</taxon>
        <taxon>Methanobacteriota</taxon>
        <taxon>Stenosarchaea group</taxon>
        <taxon>Methanomicrobia</taxon>
        <taxon>Methanotrichales</taxon>
        <taxon>Methanotrichaceae</taxon>
        <taxon>Methanothrix</taxon>
    </lineage>
</organism>
<evidence type="ECO:0000259" key="7">
    <source>
        <dbReference type="Pfam" id="PF02687"/>
    </source>
</evidence>
<sequence length="799" mass="86120">MSPLSPSFELFVAVRHVVSRRRQTILSVTAVALAVSISLLFTSLGNGSQELLTGIVEEKLPHVRISPAEGEKYIHLYRGLLARASAIEGVSSASAALSTQATVSFKEKRRNALLRGIDPAEEDAIYKISSSIVAGEFSEILDGKKVVMGFKLADELGLKVGDRMVVSFPRARTTDLELVGIFDTGTPLDERIAYVSLRTAREFLGEGDVVTSVELRLDDIREAEEVAAAIDLLGYNAASWQENNPEILRSINVGGFWRSLSIFFVMIIAAFGIAAIMNMLVLEKVREMGMLLALGADRGRILRIFIYESGILGLLGGIIGSGLGLLGILALGSFRFEVTAGGRELSSIPLVIDPKDFPTYVLFALGLSLLAGAYPALRAASLDPVEALKGSESGMKGRGLWRPTFVEEAFACRCLALRFEAAVAVRHILSNRRGTAFTLLSVGVAVGVIIMSIGLTEGVRTQIVANTIEKNPHLYVQPGRGEDHLRLYRTLSERVWEHPGVVAVSARLVGQGAARHRDNVEGVEFVGVDPGPEDLLMGVQASALSGNFSELNFKRRSAFLGVKLAEKLEIRPGESFDLVLQDRTVRLKVAGLVEKGTVKDESLVYLHLKTAQDLVGEGDVVSEIGVRLSEFEEAPAAAAALERSLHRRTSSWQEYSREIARFVGTQSRINLIFYSMILAISAFVIANTTIMIISRRTREVGILMAMGADRASILKIFLLENLLLALPGGVLGALFGLLAGDLIATFGPSGFGGVPLSFDLGPDLVLYSILFALALNFLAGLYPAIRASGLDPVEAIGSE</sequence>
<dbReference type="EMBL" id="CP003117">
    <property type="protein sequence ID" value="AET64682.1"/>
    <property type="molecule type" value="Genomic_DNA"/>
</dbReference>
<feature type="transmembrane region" description="Helical" evidence="6">
    <location>
        <begin position="304"/>
        <end position="331"/>
    </location>
</feature>
<feature type="domain" description="ABC3 transporter permease C-terminal" evidence="7">
    <location>
        <begin position="672"/>
        <end position="792"/>
    </location>
</feature>
<feature type="transmembrane region" description="Helical" evidence="6">
    <location>
        <begin position="671"/>
        <end position="693"/>
    </location>
</feature>
<evidence type="ECO:0000256" key="4">
    <source>
        <dbReference type="ARBA" id="ARBA00022989"/>
    </source>
</evidence>
<dbReference type="KEGG" id="mhi:Mhar_1318"/>
<keyword evidence="5 6" id="KW-0472">Membrane</keyword>
<feature type="domain" description="MacB-like periplasmic core" evidence="8">
    <location>
        <begin position="24"/>
        <end position="231"/>
    </location>
</feature>
<evidence type="ECO:0000256" key="5">
    <source>
        <dbReference type="ARBA" id="ARBA00023136"/>
    </source>
</evidence>
<keyword evidence="10" id="KW-1185">Reference proteome</keyword>
<accession>G7WNS2</accession>
<dbReference type="PANTHER" id="PTHR30489">
    <property type="entry name" value="LIPOPROTEIN-RELEASING SYSTEM TRANSMEMBRANE PROTEIN LOLE"/>
    <property type="match status" value="1"/>
</dbReference>
<feature type="domain" description="ABC3 transporter permease C-terminal" evidence="7">
    <location>
        <begin position="261"/>
        <end position="384"/>
    </location>
</feature>
<reference evidence="9 10" key="1">
    <citation type="journal article" date="2012" name="PLoS ONE">
        <title>The genome characteristics and predicted function of methyl-group oxidation pathway in the obligate aceticlastic methanogens, Methanosaeta spp.</title>
        <authorList>
            <person name="Zhu J."/>
            <person name="Zheng H."/>
            <person name="Ai G."/>
            <person name="Zhang G."/>
            <person name="Liu D."/>
            <person name="Liu X."/>
            <person name="Dong X."/>
        </authorList>
    </citation>
    <scope>NUCLEOTIDE SEQUENCE [LARGE SCALE GENOMIC DNA]</scope>
    <source>
        <strain evidence="9 10">6Ac</strain>
    </source>
</reference>
<evidence type="ECO:0000256" key="3">
    <source>
        <dbReference type="ARBA" id="ARBA00022692"/>
    </source>
</evidence>
<feature type="domain" description="MacB-like periplasmic core" evidence="8">
    <location>
        <begin position="435"/>
        <end position="643"/>
    </location>
</feature>
<feature type="transmembrane region" description="Helical" evidence="6">
    <location>
        <begin position="714"/>
        <end position="744"/>
    </location>
</feature>
<keyword evidence="4 6" id="KW-1133">Transmembrane helix</keyword>
<dbReference type="InterPro" id="IPR003838">
    <property type="entry name" value="ABC3_permease_C"/>
</dbReference>
<evidence type="ECO:0000256" key="1">
    <source>
        <dbReference type="ARBA" id="ARBA00004651"/>
    </source>
</evidence>
<evidence type="ECO:0000259" key="8">
    <source>
        <dbReference type="Pfam" id="PF12704"/>
    </source>
</evidence>
<feature type="transmembrane region" description="Helical" evidence="6">
    <location>
        <begin position="436"/>
        <end position="455"/>
    </location>
</feature>
<dbReference type="HOGENOM" id="CLU_351850_0_0_2"/>
<keyword evidence="3 6" id="KW-0812">Transmembrane</keyword>
<evidence type="ECO:0000313" key="10">
    <source>
        <dbReference type="Proteomes" id="UP000005877"/>
    </source>
</evidence>
<feature type="transmembrane region" description="Helical" evidence="6">
    <location>
        <begin position="260"/>
        <end position="283"/>
    </location>
</feature>
<name>G7WNS2_METH6</name>
<dbReference type="AlphaFoldDB" id="G7WNS2"/>
<dbReference type="GO" id="GO:0098797">
    <property type="term" value="C:plasma membrane protein complex"/>
    <property type="evidence" value="ECO:0007669"/>
    <property type="project" value="TreeGrafter"/>
</dbReference>
<dbReference type="PATRIC" id="fig|1110509.7.peg.1462"/>